<proteinExistence type="predicted"/>
<evidence type="ECO:0000313" key="2">
    <source>
        <dbReference type="EMBL" id="KAH0573892.1"/>
    </source>
</evidence>
<protein>
    <submittedName>
        <fullName evidence="1">Uncharacterized protein</fullName>
    </submittedName>
</protein>
<dbReference type="EMBL" id="KI546074">
    <property type="protein sequence ID" value="EST46506.1"/>
    <property type="molecule type" value="Genomic_DNA"/>
</dbReference>
<accession>V6LS38</accession>
<evidence type="ECO:0000313" key="1">
    <source>
        <dbReference type="EMBL" id="EST46506.1"/>
    </source>
</evidence>
<reference evidence="1 2" key="1">
    <citation type="journal article" date="2014" name="PLoS Genet.">
        <title>The Genome of Spironucleus salmonicida Highlights a Fish Pathogen Adapted to Fluctuating Environments.</title>
        <authorList>
            <person name="Xu F."/>
            <person name="Jerlstrom-Hultqvist J."/>
            <person name="Einarsson E."/>
            <person name="Astvaldsson A."/>
            <person name="Svard S.G."/>
            <person name="Andersson J.O."/>
        </authorList>
    </citation>
    <scope>NUCLEOTIDE SEQUENCE</scope>
    <source>
        <strain evidence="2">ATCC 50377</strain>
    </source>
</reference>
<name>V6LS38_9EUKA</name>
<evidence type="ECO:0000313" key="3">
    <source>
        <dbReference type="Proteomes" id="UP000018208"/>
    </source>
</evidence>
<dbReference type="Proteomes" id="UP000018208">
    <property type="component" value="Unassembled WGS sequence"/>
</dbReference>
<sequence>MRGAFKSTNFSFNRSVLASTDQKRGYFAEQSQKAIENTLLKIEPTKQFQRRPRSQLFALRSSCNNELYQPIDSFQSSQVGIFSKELVKYRQEKMFLSNVEKETGFMYKKGIKFSMSSRIQ</sequence>
<organism evidence="1">
    <name type="scientific">Spironucleus salmonicida</name>
    <dbReference type="NCBI Taxonomy" id="348837"/>
    <lineage>
        <taxon>Eukaryota</taxon>
        <taxon>Metamonada</taxon>
        <taxon>Diplomonadida</taxon>
        <taxon>Hexamitidae</taxon>
        <taxon>Hexamitinae</taxon>
        <taxon>Spironucleus</taxon>
    </lineage>
</organism>
<reference evidence="2" key="2">
    <citation type="submission" date="2020-12" db="EMBL/GenBank/DDBJ databases">
        <title>New Spironucleus salmonicida genome in near-complete chromosomes.</title>
        <authorList>
            <person name="Xu F."/>
            <person name="Kurt Z."/>
            <person name="Jimenez-Gonzalez A."/>
            <person name="Astvaldsson A."/>
            <person name="Andersson J.O."/>
            <person name="Svard S.G."/>
        </authorList>
    </citation>
    <scope>NUCLEOTIDE SEQUENCE</scope>
    <source>
        <strain evidence="2">ATCC 50377</strain>
    </source>
</reference>
<keyword evidence="3" id="KW-1185">Reference proteome</keyword>
<dbReference type="VEuPathDB" id="GiardiaDB:SS50377_23827"/>
<dbReference type="EMBL" id="AUWU02000004">
    <property type="protein sequence ID" value="KAH0573892.1"/>
    <property type="molecule type" value="Genomic_DNA"/>
</dbReference>
<gene>
    <name evidence="1" type="ORF">SS50377_13587</name>
    <name evidence="2" type="ORF">SS50377_23827</name>
</gene>
<dbReference type="AlphaFoldDB" id="V6LS38"/>